<dbReference type="Gene3D" id="1.10.10.10">
    <property type="entry name" value="Winged helix-like DNA-binding domain superfamily/Winged helix DNA-binding domain"/>
    <property type="match status" value="1"/>
</dbReference>
<evidence type="ECO:0000313" key="7">
    <source>
        <dbReference type="Proteomes" id="UP000558997"/>
    </source>
</evidence>
<dbReference type="InterPro" id="IPR036390">
    <property type="entry name" value="WH_DNA-bd_sf"/>
</dbReference>
<keyword evidence="4" id="KW-0804">Transcription</keyword>
<dbReference type="RefSeq" id="WP_184837148.1">
    <property type="nucleotide sequence ID" value="NZ_BAAAVN010000003.1"/>
</dbReference>
<gene>
    <name evidence="6" type="ORF">HDA44_004336</name>
</gene>
<dbReference type="Pfam" id="PF00126">
    <property type="entry name" value="HTH_1"/>
    <property type="match status" value="1"/>
</dbReference>
<keyword evidence="3 6" id="KW-0238">DNA-binding</keyword>
<dbReference type="SUPFAM" id="SSF46785">
    <property type="entry name" value="Winged helix' DNA-binding domain"/>
    <property type="match status" value="1"/>
</dbReference>
<accession>A0A841DVY2</accession>
<dbReference type="FunFam" id="1.10.10.10:FF:000001">
    <property type="entry name" value="LysR family transcriptional regulator"/>
    <property type="match status" value="1"/>
</dbReference>
<dbReference type="PRINTS" id="PR00039">
    <property type="entry name" value="HTHLYSR"/>
</dbReference>
<dbReference type="PROSITE" id="PS50931">
    <property type="entry name" value="HTH_LYSR"/>
    <property type="match status" value="1"/>
</dbReference>
<keyword evidence="7" id="KW-1185">Reference proteome</keyword>
<feature type="domain" description="HTH lysR-type" evidence="5">
    <location>
        <begin position="1"/>
        <end position="58"/>
    </location>
</feature>
<dbReference type="Gene3D" id="3.40.190.10">
    <property type="entry name" value="Periplasmic binding protein-like II"/>
    <property type="match status" value="2"/>
</dbReference>
<dbReference type="EMBL" id="JACHNF010000001">
    <property type="protein sequence ID" value="MBB5980995.1"/>
    <property type="molecule type" value="Genomic_DNA"/>
</dbReference>
<proteinExistence type="inferred from homology"/>
<evidence type="ECO:0000256" key="4">
    <source>
        <dbReference type="ARBA" id="ARBA00023163"/>
    </source>
</evidence>
<evidence type="ECO:0000313" key="6">
    <source>
        <dbReference type="EMBL" id="MBB5980995.1"/>
    </source>
</evidence>
<dbReference type="GO" id="GO:0003677">
    <property type="term" value="F:DNA binding"/>
    <property type="evidence" value="ECO:0007669"/>
    <property type="project" value="UniProtKB-KW"/>
</dbReference>
<dbReference type="InterPro" id="IPR036388">
    <property type="entry name" value="WH-like_DNA-bd_sf"/>
</dbReference>
<comment type="similarity">
    <text evidence="1">Belongs to the LysR transcriptional regulatory family.</text>
</comment>
<dbReference type="GO" id="GO:0003700">
    <property type="term" value="F:DNA-binding transcription factor activity"/>
    <property type="evidence" value="ECO:0007669"/>
    <property type="project" value="InterPro"/>
</dbReference>
<dbReference type="InterPro" id="IPR000847">
    <property type="entry name" value="LysR_HTH_N"/>
</dbReference>
<dbReference type="PANTHER" id="PTHR30346">
    <property type="entry name" value="TRANSCRIPTIONAL DUAL REGULATOR HCAR-RELATED"/>
    <property type="match status" value="1"/>
</dbReference>
<dbReference type="Pfam" id="PF03466">
    <property type="entry name" value="LysR_substrate"/>
    <property type="match status" value="1"/>
</dbReference>
<organism evidence="6 7">
    <name type="scientific">Kribbella solani</name>
    <dbReference type="NCBI Taxonomy" id="236067"/>
    <lineage>
        <taxon>Bacteria</taxon>
        <taxon>Bacillati</taxon>
        <taxon>Actinomycetota</taxon>
        <taxon>Actinomycetes</taxon>
        <taxon>Propionibacteriales</taxon>
        <taxon>Kribbellaceae</taxon>
        <taxon>Kribbella</taxon>
    </lineage>
</organism>
<sequence>MDLRLLRAYVTVARLGNFGAAAAELSTSQPALTKQIQVLERRVGAVLFDRGRHGARLTPAGELLLPDALELLERSEAFDRRADQVASGAEGSLAIGFGLSGIELAPRAVAVFRSRWPGVTVSLEDLPSAVQFERLLTGGLQIGFVRLPVPAGLEHHRLRRDRLSLAVPAAQRVPRDLARWIDARPLVRLTPARGPGLTAQIDSLYAELGCRPQVLQESGDLQTVLALVAAGVAPAVVPSTAERIAPPEVRLVPLPGRAATWWTGVAWSTRTPLTERFVKAAAEVARAARTEPRTGNG</sequence>
<protein>
    <submittedName>
        <fullName evidence="6">DNA-binding transcriptional LysR family regulator</fullName>
    </submittedName>
</protein>
<evidence type="ECO:0000259" key="5">
    <source>
        <dbReference type="PROSITE" id="PS50931"/>
    </source>
</evidence>
<evidence type="ECO:0000256" key="3">
    <source>
        <dbReference type="ARBA" id="ARBA00023125"/>
    </source>
</evidence>
<dbReference type="SUPFAM" id="SSF53850">
    <property type="entry name" value="Periplasmic binding protein-like II"/>
    <property type="match status" value="1"/>
</dbReference>
<dbReference type="AlphaFoldDB" id="A0A841DVY2"/>
<evidence type="ECO:0000256" key="1">
    <source>
        <dbReference type="ARBA" id="ARBA00009437"/>
    </source>
</evidence>
<dbReference type="GO" id="GO:0032993">
    <property type="term" value="C:protein-DNA complex"/>
    <property type="evidence" value="ECO:0007669"/>
    <property type="project" value="TreeGrafter"/>
</dbReference>
<comment type="caution">
    <text evidence="6">The sequence shown here is derived from an EMBL/GenBank/DDBJ whole genome shotgun (WGS) entry which is preliminary data.</text>
</comment>
<dbReference type="PANTHER" id="PTHR30346:SF28">
    <property type="entry name" value="HTH-TYPE TRANSCRIPTIONAL REGULATOR CYNR"/>
    <property type="match status" value="1"/>
</dbReference>
<dbReference type="CDD" id="cd08414">
    <property type="entry name" value="PBP2_LTTR_aromatics_like"/>
    <property type="match status" value="1"/>
</dbReference>
<evidence type="ECO:0000256" key="2">
    <source>
        <dbReference type="ARBA" id="ARBA00023015"/>
    </source>
</evidence>
<reference evidence="6 7" key="1">
    <citation type="submission" date="2020-08" db="EMBL/GenBank/DDBJ databases">
        <title>Sequencing the genomes of 1000 actinobacteria strains.</title>
        <authorList>
            <person name="Klenk H.-P."/>
        </authorList>
    </citation>
    <scope>NUCLEOTIDE SEQUENCE [LARGE SCALE GENOMIC DNA]</scope>
    <source>
        <strain evidence="6 7">DSM 17294</strain>
    </source>
</reference>
<keyword evidence="2" id="KW-0805">Transcription regulation</keyword>
<dbReference type="InterPro" id="IPR005119">
    <property type="entry name" value="LysR_subst-bd"/>
</dbReference>
<dbReference type="Proteomes" id="UP000558997">
    <property type="component" value="Unassembled WGS sequence"/>
</dbReference>
<name>A0A841DVY2_9ACTN</name>